<dbReference type="KEGG" id="aluc:AKAW2_30855A"/>
<name>A0A7R7ZXX7_ASPKA</name>
<proteinExistence type="predicted"/>
<dbReference type="Proteomes" id="UP000661280">
    <property type="component" value="Chromosome 3"/>
</dbReference>
<dbReference type="RefSeq" id="XP_041541302.1">
    <property type="nucleotide sequence ID" value="XM_041687415.1"/>
</dbReference>
<evidence type="ECO:0000256" key="1">
    <source>
        <dbReference type="SAM" id="MobiDB-lite"/>
    </source>
</evidence>
<protein>
    <submittedName>
        <fullName evidence="2">Uncharacterized protein</fullName>
    </submittedName>
</protein>
<evidence type="ECO:0000313" key="2">
    <source>
        <dbReference type="EMBL" id="BCR97536.1"/>
    </source>
</evidence>
<feature type="region of interest" description="Disordered" evidence="1">
    <location>
        <begin position="47"/>
        <end position="84"/>
    </location>
</feature>
<dbReference type="GeneID" id="64958861"/>
<organism evidence="2 3">
    <name type="scientific">Aspergillus kawachii</name>
    <name type="common">White koji mold</name>
    <name type="synonym">Aspergillus awamori var. kawachi</name>
    <dbReference type="NCBI Taxonomy" id="1069201"/>
    <lineage>
        <taxon>Eukaryota</taxon>
        <taxon>Fungi</taxon>
        <taxon>Dikarya</taxon>
        <taxon>Ascomycota</taxon>
        <taxon>Pezizomycotina</taxon>
        <taxon>Eurotiomycetes</taxon>
        <taxon>Eurotiomycetidae</taxon>
        <taxon>Eurotiales</taxon>
        <taxon>Aspergillaceae</taxon>
        <taxon>Aspergillus</taxon>
        <taxon>Aspergillus subgen. Circumdati</taxon>
    </lineage>
</organism>
<gene>
    <name evidence="2" type="ORF">AKAW2_30855A</name>
</gene>
<reference evidence="2" key="2">
    <citation type="submission" date="2021-02" db="EMBL/GenBank/DDBJ databases">
        <title>Aspergillus luchuensis mut. kawachii IFO 4304 genome sequence.</title>
        <authorList>
            <person name="Mori K."/>
            <person name="Kadooka C."/>
            <person name="Goto M."/>
            <person name="Futagami T."/>
        </authorList>
    </citation>
    <scope>NUCLEOTIDE SEQUENCE</scope>
    <source>
        <strain evidence="2">IFO 4308</strain>
    </source>
</reference>
<sequence>MSFTRDLRPGLPSPQETSSPTYLSLQRLHNPHPIRASHKHYHTFHLQIPNPNNLLPPHPPPPPHLTHRPSPLPPLRLHLRPRPPHPLDLPPTLWKTQYHLPASTDSLHYLAPCIGYLLGAHKPAP</sequence>
<feature type="region of interest" description="Disordered" evidence="1">
    <location>
        <begin position="1"/>
        <end position="21"/>
    </location>
</feature>
<dbReference type="EMBL" id="AP024427">
    <property type="protein sequence ID" value="BCR97536.1"/>
    <property type="molecule type" value="Genomic_DNA"/>
</dbReference>
<feature type="compositionally biased region" description="Pro residues" evidence="1">
    <location>
        <begin position="54"/>
        <end position="74"/>
    </location>
</feature>
<reference evidence="2" key="1">
    <citation type="submission" date="2021-01" db="EMBL/GenBank/DDBJ databases">
        <authorList>
            <consortium name="Aspergillus luchuensis mut. kawachii IFO 4304 genome sequencing consortium"/>
            <person name="Kazuki M."/>
            <person name="Futagami T."/>
        </authorList>
    </citation>
    <scope>NUCLEOTIDE SEQUENCE</scope>
    <source>
        <strain evidence="2">IFO 4308</strain>
    </source>
</reference>
<dbReference type="AlphaFoldDB" id="A0A7R7ZXX7"/>
<evidence type="ECO:0000313" key="3">
    <source>
        <dbReference type="Proteomes" id="UP000661280"/>
    </source>
</evidence>
<accession>A0A7R7ZXX7</accession>
<keyword evidence="3" id="KW-1185">Reference proteome</keyword>